<evidence type="ECO:0000259" key="2">
    <source>
        <dbReference type="PROSITE" id="PS51736"/>
    </source>
</evidence>
<name>A0A212JGI6_9FIRM</name>
<dbReference type="InterPro" id="IPR036162">
    <property type="entry name" value="Resolvase-like_N_sf"/>
</dbReference>
<evidence type="ECO:0000259" key="3">
    <source>
        <dbReference type="PROSITE" id="PS51737"/>
    </source>
</evidence>
<dbReference type="PANTHER" id="PTHR30461:SF23">
    <property type="entry name" value="DNA RECOMBINASE-RELATED"/>
    <property type="match status" value="1"/>
</dbReference>
<organism evidence="4">
    <name type="scientific">uncultured Eubacteriales bacterium</name>
    <dbReference type="NCBI Taxonomy" id="172733"/>
    <lineage>
        <taxon>Bacteria</taxon>
        <taxon>Bacillati</taxon>
        <taxon>Bacillota</taxon>
        <taxon>Clostridia</taxon>
        <taxon>Eubacteriales</taxon>
        <taxon>environmental samples</taxon>
    </lineage>
</organism>
<dbReference type="InterPro" id="IPR006119">
    <property type="entry name" value="Resolv_N"/>
</dbReference>
<evidence type="ECO:0000313" key="4">
    <source>
        <dbReference type="EMBL" id="SBV98534.1"/>
    </source>
</evidence>
<dbReference type="InterPro" id="IPR050639">
    <property type="entry name" value="SSR_resolvase"/>
</dbReference>
<dbReference type="InterPro" id="IPR011109">
    <property type="entry name" value="DNA_bind_recombinase_dom"/>
</dbReference>
<dbReference type="SUPFAM" id="SSF53041">
    <property type="entry name" value="Resolvase-like"/>
    <property type="match status" value="1"/>
</dbReference>
<keyword evidence="1" id="KW-0175">Coiled coil</keyword>
<dbReference type="Gene3D" id="3.40.50.1390">
    <property type="entry name" value="Resolvase, N-terminal catalytic domain"/>
    <property type="match status" value="1"/>
</dbReference>
<reference evidence="4" key="1">
    <citation type="submission" date="2016-04" db="EMBL/GenBank/DDBJ databases">
        <authorList>
            <person name="Evans L.H."/>
            <person name="Alamgir A."/>
            <person name="Owens N."/>
            <person name="Weber N.D."/>
            <person name="Virtaneva K."/>
            <person name="Barbian K."/>
            <person name="Babar A."/>
            <person name="Rosenke K."/>
        </authorList>
    </citation>
    <scope>NUCLEOTIDE SEQUENCE</scope>
    <source>
        <strain evidence="4">86</strain>
    </source>
</reference>
<dbReference type="InterPro" id="IPR038109">
    <property type="entry name" value="DNA_bind_recomb_sf"/>
</dbReference>
<evidence type="ECO:0000256" key="1">
    <source>
        <dbReference type="SAM" id="Coils"/>
    </source>
</evidence>
<dbReference type="InterPro" id="IPR025378">
    <property type="entry name" value="DUF4368"/>
</dbReference>
<dbReference type="GO" id="GO:0003677">
    <property type="term" value="F:DNA binding"/>
    <property type="evidence" value="ECO:0007669"/>
    <property type="project" value="InterPro"/>
</dbReference>
<dbReference type="Pfam" id="PF13408">
    <property type="entry name" value="Zn_ribbon_recom"/>
    <property type="match status" value="1"/>
</dbReference>
<dbReference type="PANTHER" id="PTHR30461">
    <property type="entry name" value="DNA-INVERTASE FROM LAMBDOID PROPHAGE"/>
    <property type="match status" value="1"/>
</dbReference>
<gene>
    <name evidence="4" type="ORF">KL86CLO1_11054</name>
</gene>
<dbReference type="Pfam" id="PF14287">
    <property type="entry name" value="DUF4368"/>
    <property type="match status" value="1"/>
</dbReference>
<feature type="coiled-coil region" evidence="1">
    <location>
        <begin position="392"/>
        <end position="420"/>
    </location>
</feature>
<dbReference type="SMART" id="SM00857">
    <property type="entry name" value="Resolvase"/>
    <property type="match status" value="1"/>
</dbReference>
<feature type="domain" description="Recombinase" evidence="3">
    <location>
        <begin position="165"/>
        <end position="308"/>
    </location>
</feature>
<proteinExistence type="predicted"/>
<dbReference type="Pfam" id="PF00239">
    <property type="entry name" value="Resolvase"/>
    <property type="match status" value="1"/>
</dbReference>
<dbReference type="Gene3D" id="3.90.1750.20">
    <property type="entry name" value="Putative Large Serine Recombinase, Chain B, Domain 2"/>
    <property type="match status" value="1"/>
</dbReference>
<dbReference type="PROSITE" id="PS51736">
    <property type="entry name" value="RECOMBINASES_3"/>
    <property type="match status" value="1"/>
</dbReference>
<feature type="domain" description="Resolvase/invertase-type recombinase catalytic" evidence="2">
    <location>
        <begin position="8"/>
        <end position="157"/>
    </location>
</feature>
<sequence length="539" mass="61746">MNSIATVNAGIYCRLSVDDQTSGESESIQTQKALLTDYCKQHNFRIVDYYIDDGVSGTSFERPEFQRMLGAIEAGQINTVICKDLSRFGRNYYEAGMYLDRYFVQNDIRFIAPGDNVDTIRGKSDLNVAIINMMNDFYARGISEKTKAAKQIRAKQGLFVGFKPPYGYMRDPNDRHHLVIDEEAALVVKRIFDMAASGDGYNRIARVLHADGIPNPSAYANQKSPGCFPQEHWNTDNLWHVTSIQTILKNPVYLGQLSQGRRGNKVMKGKEYVKPPEEWITVEDTHDAIVPREQWELVQKQLAVRRRACADGTPQMFAGLLYCSDCGSALSFSRSPRKTMPDDGQYKCWYYMRHGKEFCSTHYVTLSQLAYVVGHDIRRQARYAALYHDRYVEELSRSLTAQEEQQSVAQKREIERMRKRCGALNGIIKKLLEQNAAGVISDDRFCTLSSEYEREQAEIKKKLDAYDTAAEAKQQALNNAKRFADIITEYTDIRYLDARILNKLIQKIVVHQREKGEDGKCTQQIDIYYQFIGMSLIEL</sequence>
<dbReference type="InterPro" id="IPR025827">
    <property type="entry name" value="Zn_ribbon_recom_dom"/>
</dbReference>
<dbReference type="EMBL" id="FLUN01000001">
    <property type="protein sequence ID" value="SBV98534.1"/>
    <property type="molecule type" value="Genomic_DNA"/>
</dbReference>
<dbReference type="PROSITE" id="PS51737">
    <property type="entry name" value="RECOMBINASE_DNA_BIND"/>
    <property type="match status" value="1"/>
</dbReference>
<protein>
    <submittedName>
        <fullName evidence="4">Recombinase</fullName>
    </submittedName>
</protein>
<dbReference type="Pfam" id="PF07508">
    <property type="entry name" value="Recombinase"/>
    <property type="match status" value="1"/>
</dbReference>
<accession>A0A212JGI6</accession>
<dbReference type="GO" id="GO:0000150">
    <property type="term" value="F:DNA strand exchange activity"/>
    <property type="evidence" value="ECO:0007669"/>
    <property type="project" value="InterPro"/>
</dbReference>
<dbReference type="AlphaFoldDB" id="A0A212JGI6"/>